<evidence type="ECO:0000313" key="1">
    <source>
        <dbReference type="EMBL" id="MDX5951499.1"/>
    </source>
</evidence>
<keyword evidence="2" id="KW-1185">Reference proteome</keyword>
<accession>A0ABU4P2L2</accession>
<sequence length="82" mass="8128">MSEGEASPDATTALPIISALAPVLPEVAKVAHGSGETAQKVGEVAVSAVSAVTGFPISTPTDAERAAAAVQADPAQLAELYR</sequence>
<evidence type="ECO:0000313" key="2">
    <source>
        <dbReference type="Proteomes" id="UP001277471"/>
    </source>
</evidence>
<protein>
    <submittedName>
        <fullName evidence="1">Uncharacterized protein</fullName>
    </submittedName>
</protein>
<dbReference type="EMBL" id="JAWXYC010000003">
    <property type="protein sequence ID" value="MDX5951499.1"/>
    <property type="molecule type" value="Genomic_DNA"/>
</dbReference>
<proteinExistence type="predicted"/>
<reference evidence="1 2" key="1">
    <citation type="submission" date="2023-11" db="EMBL/GenBank/DDBJ databases">
        <title>MicrobeMod: A computational toolkit for identifying prokaryotic methylation and restriction-modification with nanopore sequencing.</title>
        <authorList>
            <person name="Crits-Christoph A."/>
            <person name="Kang S.C."/>
            <person name="Lee H."/>
            <person name="Ostrov N."/>
        </authorList>
    </citation>
    <scope>NUCLEOTIDE SEQUENCE [LARGE SCALE GENOMIC DNA]</scope>
    <source>
        <strain evidence="1 2">ATCC 29145</strain>
    </source>
</reference>
<gene>
    <name evidence="1" type="ORF">SIM66_09875</name>
</gene>
<dbReference type="Proteomes" id="UP001277471">
    <property type="component" value="Unassembled WGS sequence"/>
</dbReference>
<name>A0ABU4P2L2_AZOBR</name>
<dbReference type="RefSeq" id="WP_137165208.1">
    <property type="nucleotide sequence ID" value="NZ_CP012915.1"/>
</dbReference>
<organism evidence="1 2">
    <name type="scientific">Azospirillum brasilense</name>
    <dbReference type="NCBI Taxonomy" id="192"/>
    <lineage>
        <taxon>Bacteria</taxon>
        <taxon>Pseudomonadati</taxon>
        <taxon>Pseudomonadota</taxon>
        <taxon>Alphaproteobacteria</taxon>
        <taxon>Rhodospirillales</taxon>
        <taxon>Azospirillaceae</taxon>
        <taxon>Azospirillum</taxon>
    </lineage>
</organism>
<dbReference type="GeneID" id="56452919"/>
<comment type="caution">
    <text evidence="1">The sequence shown here is derived from an EMBL/GenBank/DDBJ whole genome shotgun (WGS) entry which is preliminary data.</text>
</comment>